<evidence type="ECO:0000313" key="9">
    <source>
        <dbReference type="Proteomes" id="UP001642464"/>
    </source>
</evidence>
<dbReference type="Proteomes" id="UP001642464">
    <property type="component" value="Unassembled WGS sequence"/>
</dbReference>
<name>A0ABP0HCX1_9DINO</name>
<keyword evidence="2 6" id="KW-0812">Transmembrane</keyword>
<evidence type="ECO:0000313" key="8">
    <source>
        <dbReference type="EMBL" id="CAK8987174.1"/>
    </source>
</evidence>
<evidence type="ECO:0000256" key="6">
    <source>
        <dbReference type="SAM" id="Phobius"/>
    </source>
</evidence>
<feature type="transmembrane region" description="Helical" evidence="6">
    <location>
        <begin position="562"/>
        <end position="579"/>
    </location>
</feature>
<feature type="transmembrane region" description="Helical" evidence="6">
    <location>
        <begin position="1008"/>
        <end position="1029"/>
    </location>
</feature>
<dbReference type="PANTHER" id="PTHR10037">
    <property type="entry name" value="VOLTAGE-GATED CATION CHANNEL CALCIUM AND SODIUM"/>
    <property type="match status" value="1"/>
</dbReference>
<keyword evidence="4 6" id="KW-0472">Membrane</keyword>
<dbReference type="SUPFAM" id="SSF81324">
    <property type="entry name" value="Voltage-gated potassium channels"/>
    <property type="match status" value="4"/>
</dbReference>
<sequence length="1811" mass="200198">MASGAESLEPGSESAGGEAHGGGEGNAPETVEMALGVLAKSNPLRMACSSIADTKVFKNTVLVLILGNCFFLALTEPFATCCTSAQMSDPEWLKVDLTNFTVRCDMYNELVDEFEEPLNQKCCINADMLEGDPYNMCASNGLKQAQLTAELFFNTMFSIELVIKVITWGLIMGKGTYLRDPWNVLDFVVVTIGWLSYVPGIDNMSSLRTFRVLRPLRTLSSIDGMRPIVNAMLSCVRSMIHVAMLCVFLFAVFGIVGLQIFGGVLTGRCHYVDPLSYGATIDSHDFSTFLTMNDQDETPCPLPCASSIEDETSLGLFTLADWTRPGKDCLGAGGDPCGARGNLVLDNPFYTGVDGATIISHDTVLPKEMAATAESDPFGNFFVFASNGTLSQRYDPTAPAVEVTTFCVNTHENQLGSGFAHFDAIGYAWLTIFTSITLEGWVDIMYAIQASFGYDVVVFAYFFLLVWLCSFFMLELTLAVINEAYDRAAEAESDRKAEEAAGTLEKTLANHIPGTEEARVANANALERAKSRRREREGKENQPWGPPIVRKIFWLVEEYKPFGHLVTILIVLNTITLAMESHNMPESRKEFLRVTNYFFTAAFTIEMVLKVVGLGVRQYARVGFNLFDFCIVMVSLVELYYELEGSEDGGSGLGALRTFRLMRVFKLARSWKNLYHLLNTILLSVIDAANATILLVIIMFIFTLLGMQLFGGKWTGNHFCDDPNDYAACVAETPRANFDNFFWGFVTVFQVLTGENWNEVLYIGKTVSGEIAWVYFVSLNIVGNYLVLNLFLAILLARFDNPDEEEELEGRDTQLGDAGTKRQGKSATVAPMPIQDADEAETNEEPEGRRRSRQSSVIKSGGGGLVGSTTATPSPGLGKLNRAGGAASDDEEEVVIRNPNKVKMNPTAKSFFIFAPDMWLRQRAFRLIGNSKFDNFILLLIGVSTVLLALEEPWIEECSETTCKMLHSFIQTMDLILNVFFIAEMLIKMFALGVVMHPNSYLRSGWSILDFVIVNVSILSMSLGGQGALKALRSLRSLRALRPLRVISRSPGMRLVVNSLIAAIPAIANVTVVVILFMLIFAILGVQNFAGGLNSCNDPNVPGPTKLDCVGYSTAQAPEGHDQLYWHPVGDACGVLPTEDLILECLRNGTGGCQTCLNGTGFPRIWGPGGGRANSYNYDNVGQALLIVFEVVSGEMWPDIMYDTMDISGPDMPMREWPHREHQSVAWWFISVTLVCSFLMINVFVGVIIDNFNHMKEEENGSGLLTDEQKLWIETMKRTMQQKPIKLKRPPSGHFRRWTWDIVDSTKFEVTIMGFILLNTFTMMLESQEMSETKTTVLNSLNVVFLVVFTVEAAVKLFALRREYFNSGWNCFDFSLVIFGYLGLVGGLGPIASLLRIFRVARIFRLVKTSPGLLTIFRTLVFSIPSILNVAGIFLLLVLIFAILGMNLFANIKHGELLNEDANFSGFFISMTTLFRVATGESFNGIMHDCMIQEPYCDPEVNCGYPQFAPIYFCSFFLLSSYTLLSLITAIVLDEFADQGAQVTNVVTEEHIDEFKMEWSKLDPSGTMLINEDLLVKLVSRVPYPLGVDKTPKEVSKGKSRRKLANALIRKLDVPSIRGKVAFNDVLTELTTKAMPDIEIPEDNAMIAQIKGKKDSHQNKMIRRMGTSRENILYSAAQVNGIMIIQSAMRGMIYRAKLEEMMHEDGEARQPLLQEDAQQDDVASDTQKSSEPLDIAASPSGEPAPSESGGANEESGSQGSRAQDSSDPRAQATLEAETSATQPTAGESGGDEEELMVPEAVAEKQTEELQD</sequence>
<dbReference type="Gene3D" id="1.10.287.70">
    <property type="match status" value="4"/>
</dbReference>
<gene>
    <name evidence="8" type="ORF">SCF082_LOCUS863</name>
</gene>
<evidence type="ECO:0000256" key="3">
    <source>
        <dbReference type="ARBA" id="ARBA00022989"/>
    </source>
</evidence>
<feature type="transmembrane region" description="Helical" evidence="6">
    <location>
        <begin position="454"/>
        <end position="474"/>
    </location>
</feature>
<feature type="transmembrane region" description="Helical" evidence="6">
    <location>
        <begin position="1225"/>
        <end position="1249"/>
    </location>
</feature>
<feature type="transmembrane region" description="Helical" evidence="6">
    <location>
        <begin position="1060"/>
        <end position="1084"/>
    </location>
</feature>
<feature type="domain" description="Ion transport" evidence="7">
    <location>
        <begin position="560"/>
        <end position="804"/>
    </location>
</feature>
<reference evidence="8 9" key="1">
    <citation type="submission" date="2024-02" db="EMBL/GenBank/DDBJ databases">
        <authorList>
            <person name="Chen Y."/>
            <person name="Shah S."/>
            <person name="Dougan E. K."/>
            <person name="Thang M."/>
            <person name="Chan C."/>
        </authorList>
    </citation>
    <scope>NUCLEOTIDE SEQUENCE [LARGE SCALE GENOMIC DNA]</scope>
</reference>
<feature type="domain" description="Ion transport" evidence="7">
    <location>
        <begin position="1308"/>
        <end position="1542"/>
    </location>
</feature>
<feature type="transmembrane region" description="Helical" evidence="6">
    <location>
        <begin position="242"/>
        <end position="265"/>
    </location>
</feature>
<feature type="compositionally biased region" description="Low complexity" evidence="5">
    <location>
        <begin position="1"/>
        <end position="17"/>
    </location>
</feature>
<dbReference type="InterPro" id="IPR043203">
    <property type="entry name" value="VGCC_Ca_Na"/>
</dbReference>
<dbReference type="InterPro" id="IPR005821">
    <property type="entry name" value="Ion_trans_dom"/>
</dbReference>
<feature type="domain" description="Ion transport" evidence="7">
    <location>
        <begin position="932"/>
        <end position="1259"/>
    </location>
</feature>
<feature type="domain" description="Ion transport" evidence="7">
    <location>
        <begin position="55"/>
        <end position="491"/>
    </location>
</feature>
<evidence type="ECO:0000256" key="1">
    <source>
        <dbReference type="ARBA" id="ARBA00004141"/>
    </source>
</evidence>
<feature type="transmembrane region" description="Helical" evidence="6">
    <location>
        <begin position="1337"/>
        <end position="1358"/>
    </location>
</feature>
<dbReference type="PROSITE" id="PS50096">
    <property type="entry name" value="IQ"/>
    <property type="match status" value="1"/>
</dbReference>
<feature type="region of interest" description="Disordered" evidence="5">
    <location>
        <begin position="807"/>
        <end position="892"/>
    </location>
</feature>
<dbReference type="Pfam" id="PF00520">
    <property type="entry name" value="Ion_trans"/>
    <property type="match status" value="4"/>
</dbReference>
<evidence type="ECO:0000256" key="5">
    <source>
        <dbReference type="SAM" id="MobiDB-lite"/>
    </source>
</evidence>
<evidence type="ECO:0000259" key="7">
    <source>
        <dbReference type="Pfam" id="PF00520"/>
    </source>
</evidence>
<feature type="transmembrane region" description="Helical" evidence="6">
    <location>
        <begin position="1378"/>
        <end position="1398"/>
    </location>
</feature>
<protein>
    <submittedName>
        <fullName evidence="8">L type</fullName>
    </submittedName>
</protein>
<keyword evidence="9" id="KW-1185">Reference proteome</keyword>
<comment type="subcellular location">
    <subcellularLocation>
        <location evidence="1">Membrane</location>
        <topology evidence="1">Multi-pass membrane protein</topology>
    </subcellularLocation>
</comment>
<proteinExistence type="predicted"/>
<accession>A0ABP0HCX1</accession>
<feature type="region of interest" description="Disordered" evidence="5">
    <location>
        <begin position="1"/>
        <end position="27"/>
    </location>
</feature>
<feature type="compositionally biased region" description="Basic and acidic residues" evidence="5">
    <location>
        <begin position="1801"/>
        <end position="1811"/>
    </location>
</feature>
<dbReference type="EMBL" id="CAXAMM010000363">
    <property type="protein sequence ID" value="CAK8987174.1"/>
    <property type="molecule type" value="Genomic_DNA"/>
</dbReference>
<organism evidence="8 9">
    <name type="scientific">Durusdinium trenchii</name>
    <dbReference type="NCBI Taxonomy" id="1381693"/>
    <lineage>
        <taxon>Eukaryota</taxon>
        <taxon>Sar</taxon>
        <taxon>Alveolata</taxon>
        <taxon>Dinophyceae</taxon>
        <taxon>Suessiales</taxon>
        <taxon>Symbiodiniaceae</taxon>
        <taxon>Durusdinium</taxon>
    </lineage>
</organism>
<evidence type="ECO:0000256" key="4">
    <source>
        <dbReference type="ARBA" id="ARBA00023136"/>
    </source>
</evidence>
<feature type="transmembrane region" description="Helical" evidence="6">
    <location>
        <begin position="1419"/>
        <end position="1444"/>
    </location>
</feature>
<feature type="compositionally biased region" description="Low complexity" evidence="5">
    <location>
        <begin position="1736"/>
        <end position="1760"/>
    </location>
</feature>
<feature type="transmembrane region" description="Helical" evidence="6">
    <location>
        <begin position="975"/>
        <end position="996"/>
    </location>
</feature>
<comment type="caution">
    <text evidence="8">The sequence shown here is derived from an EMBL/GenBank/DDBJ whole genome shotgun (WGS) entry which is preliminary data.</text>
</comment>
<evidence type="ECO:0000256" key="2">
    <source>
        <dbReference type="ARBA" id="ARBA00022692"/>
    </source>
</evidence>
<feature type="compositionally biased region" description="Acidic residues" evidence="5">
    <location>
        <begin position="836"/>
        <end position="845"/>
    </location>
</feature>
<feature type="transmembrane region" description="Helical" evidence="6">
    <location>
        <begin position="677"/>
        <end position="705"/>
    </location>
</feature>
<feature type="region of interest" description="Disordered" evidence="5">
    <location>
        <begin position="1716"/>
        <end position="1811"/>
    </location>
</feature>
<dbReference type="InterPro" id="IPR027359">
    <property type="entry name" value="Volt_channel_dom_sf"/>
</dbReference>
<feature type="compositionally biased region" description="Polar residues" evidence="5">
    <location>
        <begin position="1776"/>
        <end position="1785"/>
    </location>
</feature>
<feature type="transmembrane region" description="Helical" evidence="6">
    <location>
        <begin position="591"/>
        <end position="616"/>
    </location>
</feature>
<feature type="transmembrane region" description="Helical" evidence="6">
    <location>
        <begin position="772"/>
        <end position="797"/>
    </location>
</feature>
<feature type="transmembrane region" description="Helical" evidence="6">
    <location>
        <begin position="1509"/>
        <end position="1533"/>
    </location>
</feature>
<keyword evidence="3 6" id="KW-1133">Transmembrane helix</keyword>
<dbReference type="PANTHER" id="PTHR10037:SF62">
    <property type="entry name" value="SODIUM CHANNEL PROTEIN 60E"/>
    <property type="match status" value="1"/>
</dbReference>
<feature type="transmembrane region" description="Helical" evidence="6">
    <location>
        <begin position="424"/>
        <end position="442"/>
    </location>
</feature>
<dbReference type="Gene3D" id="1.10.238.10">
    <property type="entry name" value="EF-hand"/>
    <property type="match status" value="1"/>
</dbReference>
<dbReference type="Gene3D" id="1.20.120.350">
    <property type="entry name" value="Voltage-gated potassium channels. Chain C"/>
    <property type="match status" value="4"/>
</dbReference>